<dbReference type="Proteomes" id="UP000823941">
    <property type="component" value="Chromosome 16"/>
</dbReference>
<protein>
    <submittedName>
        <fullName evidence="1">Uncharacterized protein</fullName>
    </submittedName>
</protein>
<proteinExistence type="predicted"/>
<gene>
    <name evidence="1" type="ORF">JYU34_012184</name>
</gene>
<name>A0ABQ7QFC7_PLUXY</name>
<evidence type="ECO:0000313" key="2">
    <source>
        <dbReference type="Proteomes" id="UP000823941"/>
    </source>
</evidence>
<comment type="caution">
    <text evidence="1">The sequence shown here is derived from an EMBL/GenBank/DDBJ whole genome shotgun (WGS) entry which is preliminary data.</text>
</comment>
<reference evidence="1 2" key="1">
    <citation type="submission" date="2021-06" db="EMBL/GenBank/DDBJ databases">
        <title>A haploid diamondback moth (Plutella xylostella L.) genome assembly resolves 31 chromosomes and identifies a diamide resistance mutation.</title>
        <authorList>
            <person name="Ward C.M."/>
            <person name="Perry K.D."/>
            <person name="Baker G."/>
            <person name="Powis K."/>
            <person name="Heckel D.G."/>
            <person name="Baxter S.W."/>
        </authorList>
    </citation>
    <scope>NUCLEOTIDE SEQUENCE [LARGE SCALE GENOMIC DNA]</scope>
    <source>
        <strain evidence="1 2">LV</strain>
        <tissue evidence="1">Single pupa</tissue>
    </source>
</reference>
<dbReference type="EMBL" id="JAHIBW010000016">
    <property type="protein sequence ID" value="KAG7303648.1"/>
    <property type="molecule type" value="Genomic_DNA"/>
</dbReference>
<keyword evidence="2" id="KW-1185">Reference proteome</keyword>
<organism evidence="1 2">
    <name type="scientific">Plutella xylostella</name>
    <name type="common">Diamondback moth</name>
    <name type="synonym">Plutella maculipennis</name>
    <dbReference type="NCBI Taxonomy" id="51655"/>
    <lineage>
        <taxon>Eukaryota</taxon>
        <taxon>Metazoa</taxon>
        <taxon>Ecdysozoa</taxon>
        <taxon>Arthropoda</taxon>
        <taxon>Hexapoda</taxon>
        <taxon>Insecta</taxon>
        <taxon>Pterygota</taxon>
        <taxon>Neoptera</taxon>
        <taxon>Endopterygota</taxon>
        <taxon>Lepidoptera</taxon>
        <taxon>Glossata</taxon>
        <taxon>Ditrysia</taxon>
        <taxon>Yponomeutoidea</taxon>
        <taxon>Plutellidae</taxon>
        <taxon>Plutella</taxon>
    </lineage>
</organism>
<evidence type="ECO:0000313" key="1">
    <source>
        <dbReference type="EMBL" id="KAG7303648.1"/>
    </source>
</evidence>
<accession>A0ABQ7QFC7</accession>
<sequence>MRIRELPAGIALVEPARKRRNAFRLIGPIDSNFHRNTLKVKDKAKLTGKSYDK</sequence>